<accession>A0A833ZVJ2</accession>
<gene>
    <name evidence="2" type="ORF">HJG60_015564</name>
</gene>
<dbReference type="EMBL" id="JABVXQ010000007">
    <property type="protein sequence ID" value="KAF6100704.1"/>
    <property type="molecule type" value="Genomic_DNA"/>
</dbReference>
<dbReference type="Pfam" id="PF20500">
    <property type="entry name" value="DNA-PKcs_N"/>
    <property type="match status" value="1"/>
</dbReference>
<proteinExistence type="predicted"/>
<protein>
    <submittedName>
        <fullName evidence="2">Protein kinase, DNA-activated, catalytic subunit</fullName>
    </submittedName>
</protein>
<keyword evidence="2" id="KW-0808">Transferase</keyword>
<dbReference type="GO" id="GO:0016301">
    <property type="term" value="F:kinase activity"/>
    <property type="evidence" value="ECO:0007669"/>
    <property type="project" value="UniProtKB-KW"/>
</dbReference>
<evidence type="ECO:0000313" key="2">
    <source>
        <dbReference type="EMBL" id="KAF6100704.1"/>
    </source>
</evidence>
<evidence type="ECO:0000313" key="3">
    <source>
        <dbReference type="Proteomes" id="UP000664940"/>
    </source>
</evidence>
<dbReference type="InterPro" id="IPR046804">
    <property type="entry name" value="DNA-PKcs_N"/>
</dbReference>
<dbReference type="Proteomes" id="UP000664940">
    <property type="component" value="Unassembled WGS sequence"/>
</dbReference>
<dbReference type="AlphaFoldDB" id="A0A833ZVJ2"/>
<feature type="domain" description="DNA-PKcs N-terminal" evidence="1">
    <location>
        <begin position="1"/>
        <end position="228"/>
    </location>
</feature>
<dbReference type="InterPro" id="IPR016024">
    <property type="entry name" value="ARM-type_fold"/>
</dbReference>
<organism evidence="2 3">
    <name type="scientific">Phyllostomus discolor</name>
    <name type="common">pale spear-nosed bat</name>
    <dbReference type="NCBI Taxonomy" id="89673"/>
    <lineage>
        <taxon>Eukaryota</taxon>
        <taxon>Metazoa</taxon>
        <taxon>Chordata</taxon>
        <taxon>Craniata</taxon>
        <taxon>Vertebrata</taxon>
        <taxon>Euteleostomi</taxon>
        <taxon>Mammalia</taxon>
        <taxon>Eutheria</taxon>
        <taxon>Laurasiatheria</taxon>
        <taxon>Chiroptera</taxon>
        <taxon>Yangochiroptera</taxon>
        <taxon>Phyllostomidae</taxon>
        <taxon>Phyllostominae</taxon>
        <taxon>Phyllostomus</taxon>
    </lineage>
</organism>
<sequence length="229" mass="25907">MDEFRVGELFSKFYGEVALKTKIPDTVLEKIYELLGVLGEVHPSDMINHSEKLFRAFLGELKTQMTSTVREPKLPVVAGCLKGLSSLMCNFTKSMEEEPQTSREIFDFALKAIHPQIDLKRYAVPLAGLCLFTLHASQFSTCLLDNYVSIFEVLSKWCSHTNIELKKAAHSALESFLKQVSFLVAKDAEMHKSKLQYFMEQFYGIIRNMDSNSKDLSIAIRGYGLFAGV</sequence>
<keyword evidence="2" id="KW-0418">Kinase</keyword>
<reference evidence="2 3" key="1">
    <citation type="journal article" date="2020" name="Nature">
        <title>Six reference-quality genomes reveal evolution of bat adaptations.</title>
        <authorList>
            <person name="Jebb D."/>
            <person name="Huang Z."/>
            <person name="Pippel M."/>
            <person name="Hughes G.M."/>
            <person name="Lavrichenko K."/>
            <person name="Devanna P."/>
            <person name="Winkler S."/>
            <person name="Jermiin L.S."/>
            <person name="Skirmuntt E.C."/>
            <person name="Katzourakis A."/>
            <person name="Burkitt-Gray L."/>
            <person name="Ray D.A."/>
            <person name="Sullivan K.A.M."/>
            <person name="Roscito J.G."/>
            <person name="Kirilenko B.M."/>
            <person name="Davalos L.M."/>
            <person name="Corthals A.P."/>
            <person name="Power M.L."/>
            <person name="Jones G."/>
            <person name="Ransome R.D."/>
            <person name="Dechmann D.K.N."/>
            <person name="Locatelli A.G."/>
            <person name="Puechmaille S.J."/>
            <person name="Fedrigo O."/>
            <person name="Jarvis E.D."/>
            <person name="Hiller M."/>
            <person name="Vernes S.C."/>
            <person name="Myers E.W."/>
            <person name="Teeling E.C."/>
        </authorList>
    </citation>
    <scope>NUCLEOTIDE SEQUENCE [LARGE SCALE GENOMIC DNA]</scope>
    <source>
        <strain evidence="2">Bat1K_MPI-CBG_1</strain>
    </source>
</reference>
<dbReference type="SUPFAM" id="SSF48371">
    <property type="entry name" value="ARM repeat"/>
    <property type="match status" value="1"/>
</dbReference>
<comment type="caution">
    <text evidence="2">The sequence shown here is derived from an EMBL/GenBank/DDBJ whole genome shotgun (WGS) entry which is preliminary data.</text>
</comment>
<name>A0A833ZVJ2_9CHIR</name>
<evidence type="ECO:0000259" key="1">
    <source>
        <dbReference type="Pfam" id="PF20500"/>
    </source>
</evidence>